<evidence type="ECO:0000313" key="3">
    <source>
        <dbReference type="Proteomes" id="UP001296104"/>
    </source>
</evidence>
<name>A0AAI8Z4Q3_9PEZI</name>
<sequence length="109" mass="11367">MSDVQAAEKIVSEGGPPETSPANAPENNTVSPAEAHASSEGGPTAPAVAERNAPHPDPNKMENRLEANKADKTGPKKDTEVAGRKEKGVLGGGFFKKLFSKKEKKAESS</sequence>
<feature type="compositionally biased region" description="Polar residues" evidence="1">
    <location>
        <begin position="20"/>
        <end position="31"/>
    </location>
</feature>
<proteinExistence type="predicted"/>
<gene>
    <name evidence="2" type="ORF">LECACI_7A007798</name>
</gene>
<dbReference type="AlphaFoldDB" id="A0AAI8Z4Q3"/>
<organism evidence="2 3">
    <name type="scientific">Lecanosticta acicola</name>
    <dbReference type="NCBI Taxonomy" id="111012"/>
    <lineage>
        <taxon>Eukaryota</taxon>
        <taxon>Fungi</taxon>
        <taxon>Dikarya</taxon>
        <taxon>Ascomycota</taxon>
        <taxon>Pezizomycotina</taxon>
        <taxon>Dothideomycetes</taxon>
        <taxon>Dothideomycetidae</taxon>
        <taxon>Mycosphaerellales</taxon>
        <taxon>Mycosphaerellaceae</taxon>
        <taxon>Lecanosticta</taxon>
    </lineage>
</organism>
<feature type="compositionally biased region" description="Basic and acidic residues" evidence="1">
    <location>
        <begin position="52"/>
        <end position="88"/>
    </location>
</feature>
<evidence type="ECO:0000256" key="1">
    <source>
        <dbReference type="SAM" id="MobiDB-lite"/>
    </source>
</evidence>
<reference evidence="2" key="1">
    <citation type="submission" date="2023-11" db="EMBL/GenBank/DDBJ databases">
        <authorList>
            <person name="Alioto T."/>
            <person name="Alioto T."/>
            <person name="Gomez Garrido J."/>
        </authorList>
    </citation>
    <scope>NUCLEOTIDE SEQUENCE</scope>
</reference>
<keyword evidence="3" id="KW-1185">Reference proteome</keyword>
<protein>
    <submittedName>
        <fullName evidence="2">Uncharacterized protein</fullName>
    </submittedName>
</protein>
<dbReference type="Proteomes" id="UP001296104">
    <property type="component" value="Unassembled WGS sequence"/>
</dbReference>
<comment type="caution">
    <text evidence="2">The sequence shown here is derived from an EMBL/GenBank/DDBJ whole genome shotgun (WGS) entry which is preliminary data.</text>
</comment>
<feature type="region of interest" description="Disordered" evidence="1">
    <location>
        <begin position="1"/>
        <end position="92"/>
    </location>
</feature>
<accession>A0AAI8Z4Q3</accession>
<evidence type="ECO:0000313" key="2">
    <source>
        <dbReference type="EMBL" id="CAK4032640.1"/>
    </source>
</evidence>
<dbReference type="EMBL" id="CAVMBE010000067">
    <property type="protein sequence ID" value="CAK4032640.1"/>
    <property type="molecule type" value="Genomic_DNA"/>
</dbReference>